<protein>
    <submittedName>
        <fullName evidence="1">Uncharacterized protein</fullName>
    </submittedName>
</protein>
<sequence>MRRAYFFLPLAALVALAAYLGLQYGQVPSETEIINRYAAAYLASAPDGAKPTDCAATPHPHDSIRMVITCSHPSGLITTYFVGPRGEALPEPQGPSA</sequence>
<dbReference type="Proteomes" id="UP000186997">
    <property type="component" value="Unassembled WGS sequence"/>
</dbReference>
<dbReference type="EMBL" id="FTPR01000001">
    <property type="protein sequence ID" value="SIT80856.1"/>
    <property type="molecule type" value="Genomic_DNA"/>
</dbReference>
<keyword evidence="2" id="KW-1185">Reference proteome</keyword>
<dbReference type="STRING" id="287098.SAMN05421665_1174"/>
<evidence type="ECO:0000313" key="2">
    <source>
        <dbReference type="Proteomes" id="UP000186997"/>
    </source>
</evidence>
<dbReference type="RefSeq" id="WP_076658720.1">
    <property type="nucleotide sequence ID" value="NZ_FTPR01000001.1"/>
</dbReference>
<organism evidence="1 2">
    <name type="scientific">Yoonia rosea</name>
    <dbReference type="NCBI Taxonomy" id="287098"/>
    <lineage>
        <taxon>Bacteria</taxon>
        <taxon>Pseudomonadati</taxon>
        <taxon>Pseudomonadota</taxon>
        <taxon>Alphaproteobacteria</taxon>
        <taxon>Rhodobacterales</taxon>
        <taxon>Paracoccaceae</taxon>
        <taxon>Yoonia</taxon>
    </lineage>
</organism>
<accession>A0A1R3WSB2</accession>
<dbReference type="OrthoDB" id="7862371at2"/>
<proteinExistence type="predicted"/>
<evidence type="ECO:0000313" key="1">
    <source>
        <dbReference type="EMBL" id="SIT80856.1"/>
    </source>
</evidence>
<dbReference type="AlphaFoldDB" id="A0A1R3WSB2"/>
<gene>
    <name evidence="1" type="ORF">SAMN05421665_1174</name>
</gene>
<reference evidence="2" key="1">
    <citation type="submission" date="2017-01" db="EMBL/GenBank/DDBJ databases">
        <authorList>
            <person name="Varghese N."/>
            <person name="Submissions S."/>
        </authorList>
    </citation>
    <scope>NUCLEOTIDE SEQUENCE [LARGE SCALE GENOMIC DNA]</scope>
    <source>
        <strain evidence="2">DSM 29591</strain>
    </source>
</reference>
<name>A0A1R3WSB2_9RHOB</name>